<dbReference type="OrthoDB" id="167398at2759"/>
<feature type="transmembrane region" description="Helical" evidence="6">
    <location>
        <begin position="339"/>
        <end position="356"/>
    </location>
</feature>
<keyword evidence="5 6" id="KW-0472">Membrane</keyword>
<dbReference type="PANTHER" id="PTHR11972">
    <property type="entry name" value="NADPH OXIDASE"/>
    <property type="match status" value="1"/>
</dbReference>
<name>A0A024GT78_9STRA</name>
<evidence type="ECO:0000256" key="6">
    <source>
        <dbReference type="SAM" id="Phobius"/>
    </source>
</evidence>
<sequence>MSQSSRSALLLCLAFFVILSFVRPQNLTNVCANALFTAQPQNQIGTSPIRIRSLTQDSDICIEISFRLSEASRDVGWFAIGLSRSGGMVSSPPANVMMYQTSSGRVESYVISSHSSSGVIPESDDNVFALQSVSSTTDEIRYRYQRSLQASKTSSVAIQDGDNKLIWAYDTTLDISGHSAGTYGTASYNFASGATSTISNASMDGYCGNRNCSAIFGGAVFAVILVLALVLRSVKNTATGRLFVHESIIQPPKVVSNKSIQKPHISLWQSAANLCYAEVVVLILVIATAGALIASFSGNTLLITGQLAVFLVMFLLLPVARIPLWNFVFGTSFERMIKFHRWLGISLLPIIIIHLVKAVDRLDDIFSTEKFGEVVPLYGFIAFCALVSMSLLAIEPIRRYLYELFYFSHRILGVVALVFMILHSPKFIGVALVVPIVLYVAGFLLRWYSCLYNKYRASVSAHESSGTTTIMLEKCPKTAKIASGMEPGSYFWVHIPAVSAVEWHPFSAIVVPEATTIGFCVKAQVKSGAFTSKLQRLVQKEGVLSVRLCGPYGNPTVNVNNYKTTILVAGGVGITPLLSLINQTMHLNGQSGGDKISQVHELILVWSVRNTQDLLMVDAFLPVTTAAPIGSIQQDTNVPQSGSLINVSYNFYVSTANTDGVVTRSNCELLTFRPGRPILDEYINTSRFVDGNVAVMACGPPTLIAEAQLLSRSCDFPFHQETFSW</sequence>
<dbReference type="InterPro" id="IPR013112">
    <property type="entry name" value="FAD-bd_8"/>
</dbReference>
<keyword evidence="4" id="KW-0560">Oxidoreductase</keyword>
<dbReference type="InterPro" id="IPR005018">
    <property type="entry name" value="DOMON_domain"/>
</dbReference>
<feature type="chain" id="PRO_5001532618" description="DOMON domain-containing protein" evidence="7">
    <location>
        <begin position="25"/>
        <end position="725"/>
    </location>
</feature>
<dbReference type="SUPFAM" id="SSF52343">
    <property type="entry name" value="Ferredoxin reductase-like, C-terminal NADP-linked domain"/>
    <property type="match status" value="1"/>
</dbReference>
<evidence type="ECO:0000256" key="3">
    <source>
        <dbReference type="ARBA" id="ARBA00022989"/>
    </source>
</evidence>
<keyword evidence="2 6" id="KW-0812">Transmembrane</keyword>
<dbReference type="Pfam" id="PF01794">
    <property type="entry name" value="Ferric_reduct"/>
    <property type="match status" value="1"/>
</dbReference>
<dbReference type="GO" id="GO:0005886">
    <property type="term" value="C:plasma membrane"/>
    <property type="evidence" value="ECO:0007669"/>
    <property type="project" value="TreeGrafter"/>
</dbReference>
<dbReference type="InterPro" id="IPR017938">
    <property type="entry name" value="Riboflavin_synthase-like_b-brl"/>
</dbReference>
<evidence type="ECO:0000256" key="5">
    <source>
        <dbReference type="ARBA" id="ARBA00023136"/>
    </source>
</evidence>
<dbReference type="AlphaFoldDB" id="A0A024GT78"/>
<comment type="caution">
    <text evidence="10">The sequence shown here is derived from an EMBL/GenBank/DDBJ whole genome shotgun (WGS) entry which is preliminary data.</text>
</comment>
<feature type="transmembrane region" description="Helical" evidence="6">
    <location>
        <begin position="274"/>
        <end position="294"/>
    </location>
</feature>
<dbReference type="SFLD" id="SFLDS00052">
    <property type="entry name" value="Ferric_Reductase_Domain"/>
    <property type="match status" value="1"/>
</dbReference>
<keyword evidence="7" id="KW-0732">Signal</keyword>
<feature type="transmembrane region" description="Helical" evidence="6">
    <location>
        <begin position="213"/>
        <end position="231"/>
    </location>
</feature>
<evidence type="ECO:0000256" key="4">
    <source>
        <dbReference type="ARBA" id="ARBA00023002"/>
    </source>
</evidence>
<reference evidence="10 11" key="1">
    <citation type="submission" date="2012-05" db="EMBL/GenBank/DDBJ databases">
        <title>Recombination and specialization in a pathogen metapopulation.</title>
        <authorList>
            <person name="Gardiner A."/>
            <person name="Kemen E."/>
            <person name="Schultz-Larsen T."/>
            <person name="MacLean D."/>
            <person name="Van Oosterhout C."/>
            <person name="Jones J.D.G."/>
        </authorList>
    </citation>
    <scope>NUCLEOTIDE SEQUENCE [LARGE SCALE GENOMIC DNA]</scope>
    <source>
        <strain evidence="10 11">Ac Nc2</strain>
    </source>
</reference>
<evidence type="ECO:0000313" key="11">
    <source>
        <dbReference type="Proteomes" id="UP000053237"/>
    </source>
</evidence>
<feature type="transmembrane region" description="Helical" evidence="6">
    <location>
        <begin position="427"/>
        <end position="448"/>
    </location>
</feature>
<dbReference type="InterPro" id="IPR013130">
    <property type="entry name" value="Fe3_Rdtase_TM_dom"/>
</dbReference>
<comment type="subcellular location">
    <subcellularLocation>
        <location evidence="1">Membrane</location>
        <topology evidence="1">Multi-pass membrane protein</topology>
    </subcellularLocation>
</comment>
<dbReference type="GO" id="GO:0016491">
    <property type="term" value="F:oxidoreductase activity"/>
    <property type="evidence" value="ECO:0007669"/>
    <property type="project" value="UniProtKB-KW"/>
</dbReference>
<feature type="transmembrane region" description="Helical" evidence="6">
    <location>
        <begin position="300"/>
        <end position="319"/>
    </location>
</feature>
<feature type="domain" description="FAD-binding FR-type" evidence="9">
    <location>
        <begin position="404"/>
        <end position="558"/>
    </location>
</feature>
<dbReference type="Gene3D" id="2.40.30.10">
    <property type="entry name" value="Translation factors"/>
    <property type="match status" value="1"/>
</dbReference>
<evidence type="ECO:0000256" key="1">
    <source>
        <dbReference type="ARBA" id="ARBA00004141"/>
    </source>
</evidence>
<feature type="domain" description="DOMON" evidence="8">
    <location>
        <begin position="47"/>
        <end position="170"/>
    </location>
</feature>
<accession>A0A024GT78</accession>
<feature type="signal peptide" evidence="7">
    <location>
        <begin position="1"/>
        <end position="24"/>
    </location>
</feature>
<organism evidence="10 11">
    <name type="scientific">Albugo candida</name>
    <dbReference type="NCBI Taxonomy" id="65357"/>
    <lineage>
        <taxon>Eukaryota</taxon>
        <taxon>Sar</taxon>
        <taxon>Stramenopiles</taxon>
        <taxon>Oomycota</taxon>
        <taxon>Peronosporomycetes</taxon>
        <taxon>Albuginales</taxon>
        <taxon>Albuginaceae</taxon>
        <taxon>Albugo</taxon>
    </lineage>
</organism>
<dbReference type="STRING" id="65357.A0A024GT78"/>
<dbReference type="PANTHER" id="PTHR11972:SF69">
    <property type="entry name" value="FERRIC REDUCTION OXIDASE 6-RELATED"/>
    <property type="match status" value="1"/>
</dbReference>
<dbReference type="EMBL" id="CAIX01000340">
    <property type="protein sequence ID" value="CCI49787.1"/>
    <property type="molecule type" value="Genomic_DNA"/>
</dbReference>
<feature type="transmembrane region" description="Helical" evidence="6">
    <location>
        <begin position="401"/>
        <end position="421"/>
    </location>
</feature>
<evidence type="ECO:0000313" key="10">
    <source>
        <dbReference type="EMBL" id="CCI49787.1"/>
    </source>
</evidence>
<dbReference type="InterPro" id="IPR045266">
    <property type="entry name" value="DOH_DOMON"/>
</dbReference>
<dbReference type="InterPro" id="IPR050369">
    <property type="entry name" value="RBOH/FRE"/>
</dbReference>
<keyword evidence="11" id="KW-1185">Reference proteome</keyword>
<dbReference type="Proteomes" id="UP000053237">
    <property type="component" value="Unassembled WGS sequence"/>
</dbReference>
<evidence type="ECO:0000259" key="8">
    <source>
        <dbReference type="PROSITE" id="PS50836"/>
    </source>
</evidence>
<dbReference type="InterPro" id="IPR017927">
    <property type="entry name" value="FAD-bd_FR_type"/>
</dbReference>
<evidence type="ECO:0000259" key="9">
    <source>
        <dbReference type="PROSITE" id="PS51384"/>
    </source>
</evidence>
<proteinExistence type="predicted"/>
<evidence type="ECO:0008006" key="12">
    <source>
        <dbReference type="Google" id="ProtNLM"/>
    </source>
</evidence>
<dbReference type="PROSITE" id="PS51384">
    <property type="entry name" value="FAD_FR"/>
    <property type="match status" value="1"/>
</dbReference>
<dbReference type="InterPro" id="IPR039261">
    <property type="entry name" value="FNR_nucleotide-bd"/>
</dbReference>
<dbReference type="InterPro" id="IPR013121">
    <property type="entry name" value="Fe_red_NAD-bd_6"/>
</dbReference>
<dbReference type="CDD" id="cd09631">
    <property type="entry name" value="DOMON_DOH"/>
    <property type="match status" value="1"/>
</dbReference>
<dbReference type="InParanoid" id="A0A024GT78"/>
<dbReference type="CDD" id="cd06186">
    <property type="entry name" value="NOX_Duox_like_FAD_NADP"/>
    <property type="match status" value="1"/>
</dbReference>
<dbReference type="SFLD" id="SFLDG01168">
    <property type="entry name" value="Ferric_reductase_subgroup_(FRE"/>
    <property type="match status" value="1"/>
</dbReference>
<dbReference type="Pfam" id="PF08030">
    <property type="entry name" value="NAD_binding_6"/>
    <property type="match status" value="1"/>
</dbReference>
<evidence type="ECO:0000256" key="7">
    <source>
        <dbReference type="SAM" id="SignalP"/>
    </source>
</evidence>
<feature type="transmembrane region" description="Helical" evidence="6">
    <location>
        <begin position="376"/>
        <end position="394"/>
    </location>
</feature>
<dbReference type="Pfam" id="PF08022">
    <property type="entry name" value="FAD_binding_8"/>
    <property type="match status" value="1"/>
</dbReference>
<dbReference type="SUPFAM" id="SSF63380">
    <property type="entry name" value="Riboflavin synthase domain-like"/>
    <property type="match status" value="1"/>
</dbReference>
<gene>
    <name evidence="10" type="ORF">BN9_112060</name>
</gene>
<keyword evidence="3 6" id="KW-1133">Transmembrane helix</keyword>
<evidence type="ECO:0000256" key="2">
    <source>
        <dbReference type="ARBA" id="ARBA00022692"/>
    </source>
</evidence>
<dbReference type="PROSITE" id="PS50836">
    <property type="entry name" value="DOMON"/>
    <property type="match status" value="1"/>
</dbReference>
<protein>
    <recommendedName>
        <fullName evidence="12">DOMON domain-containing protein</fullName>
    </recommendedName>
</protein>
<dbReference type="Gene3D" id="3.40.50.80">
    <property type="entry name" value="Nucleotide-binding domain of ferredoxin-NADP reductase (FNR) module"/>
    <property type="match status" value="1"/>
</dbReference>